<evidence type="ECO:0000256" key="7">
    <source>
        <dbReference type="SAM" id="Phobius"/>
    </source>
</evidence>
<protein>
    <submittedName>
        <fullName evidence="9">Sterol desaturase-related protein</fullName>
    </submittedName>
</protein>
<keyword evidence="6 7" id="KW-0472">Membrane</keyword>
<evidence type="ECO:0000256" key="2">
    <source>
        <dbReference type="ARBA" id="ARBA00022692"/>
    </source>
</evidence>
<comment type="subcellular location">
    <subcellularLocation>
        <location evidence="1">Endomembrane system</location>
        <topology evidence="1">Multi-pass membrane protein</topology>
    </subcellularLocation>
</comment>
<dbReference type="OrthoDB" id="9770329at2"/>
<sequence length="429" mass="49486">MELYAKVLNYTMPVFLLLILVEQLAARRMGKQVNRSLDSVSSISSGMTNVIKDVLGLTISLLTYDWLVGHVAIFKINATWLTYAVTILVIDFKGYWVHRWEHRVNILWNRHVIHHSSEEFNLSCALRQTVSTVFDYFAFLLLPAAVLGVPVEVMAVVAPIHLFLQFWYHTRLIGKMGVLEKIIVTPSHHRVHHAINPIYMDRNFGQLLILWDKWFGTFQEELEEEPCVYGITRPARTWNPLKINFQHFWLLLRDAYHARSWKDKLRIWFMPTGWRPEDVKQRYPVYTIADLQAYAKYDPPGSSGFSIWAWTQLLVCYGLLIYLFAHLVTIGFSHAAVYGGFLVLSIYAFTELMDRNPHAWAFELVKATVGLGIIYWLGDWFGASQQYPWLTPLVGAYQVLSFFVSAYFSAAIRAGQPLPEAESVHQHGA</sequence>
<evidence type="ECO:0000313" key="10">
    <source>
        <dbReference type="Proteomes" id="UP000013909"/>
    </source>
</evidence>
<evidence type="ECO:0000256" key="5">
    <source>
        <dbReference type="ARBA" id="ARBA00023098"/>
    </source>
</evidence>
<feature type="transmembrane region" description="Helical" evidence="7">
    <location>
        <begin position="305"/>
        <end position="325"/>
    </location>
</feature>
<feature type="transmembrane region" description="Helical" evidence="7">
    <location>
        <begin position="331"/>
        <end position="350"/>
    </location>
</feature>
<dbReference type="Pfam" id="PF04116">
    <property type="entry name" value="FA_hydroxylase"/>
    <property type="match status" value="1"/>
</dbReference>
<organism evidence="9 10">
    <name type="scientific">Lunatimonas lonarensis</name>
    <dbReference type="NCBI Taxonomy" id="1232681"/>
    <lineage>
        <taxon>Bacteria</taxon>
        <taxon>Pseudomonadati</taxon>
        <taxon>Bacteroidota</taxon>
        <taxon>Cytophagia</taxon>
        <taxon>Cytophagales</taxon>
        <taxon>Cyclobacteriaceae</taxon>
    </lineage>
</organism>
<dbReference type="AlphaFoldDB" id="R7ZSE3"/>
<dbReference type="GO" id="GO:0016020">
    <property type="term" value="C:membrane"/>
    <property type="evidence" value="ECO:0007669"/>
    <property type="project" value="GOC"/>
</dbReference>
<dbReference type="STRING" id="1232681.ADIS_2550"/>
<proteinExistence type="predicted"/>
<reference evidence="9 10" key="1">
    <citation type="submission" date="2013-02" db="EMBL/GenBank/DDBJ databases">
        <title>A novel strain isolated from Lonar lake, Maharashtra, India.</title>
        <authorList>
            <person name="Singh A."/>
        </authorList>
    </citation>
    <scope>NUCLEOTIDE SEQUENCE [LARGE SCALE GENOMIC DNA]</scope>
    <source>
        <strain evidence="9 10">AK24</strain>
    </source>
</reference>
<evidence type="ECO:0000256" key="6">
    <source>
        <dbReference type="ARBA" id="ARBA00023136"/>
    </source>
</evidence>
<evidence type="ECO:0000256" key="1">
    <source>
        <dbReference type="ARBA" id="ARBA00004127"/>
    </source>
</evidence>
<feature type="transmembrane region" description="Helical" evidence="7">
    <location>
        <begin position="359"/>
        <end position="377"/>
    </location>
</feature>
<feature type="transmembrane region" description="Helical" evidence="7">
    <location>
        <begin position="136"/>
        <end position="164"/>
    </location>
</feature>
<dbReference type="Proteomes" id="UP000013909">
    <property type="component" value="Unassembled WGS sequence"/>
</dbReference>
<dbReference type="PANTHER" id="PTHR21624:SF1">
    <property type="entry name" value="ALKYLGLYCEROL MONOOXYGENASE"/>
    <property type="match status" value="1"/>
</dbReference>
<comment type="caution">
    <text evidence="9">The sequence shown here is derived from an EMBL/GenBank/DDBJ whole genome shotgun (WGS) entry which is preliminary data.</text>
</comment>
<accession>R7ZSE3</accession>
<dbReference type="RefSeq" id="WP_010854686.1">
    <property type="nucleotide sequence ID" value="NZ_AQHR01000069.1"/>
</dbReference>
<dbReference type="GO" id="GO:0050479">
    <property type="term" value="F:glyceryl-ether monooxygenase activity"/>
    <property type="evidence" value="ECO:0007669"/>
    <property type="project" value="TreeGrafter"/>
</dbReference>
<evidence type="ECO:0000259" key="8">
    <source>
        <dbReference type="Pfam" id="PF04116"/>
    </source>
</evidence>
<feature type="domain" description="Fatty acid hydroxylase" evidence="8">
    <location>
        <begin position="84"/>
        <end position="217"/>
    </location>
</feature>
<evidence type="ECO:0000256" key="3">
    <source>
        <dbReference type="ARBA" id="ARBA00022989"/>
    </source>
</evidence>
<evidence type="ECO:0000313" key="9">
    <source>
        <dbReference type="EMBL" id="EON77007.1"/>
    </source>
</evidence>
<keyword evidence="2 7" id="KW-0812">Transmembrane</keyword>
<keyword evidence="10" id="KW-1185">Reference proteome</keyword>
<dbReference type="GO" id="GO:0012505">
    <property type="term" value="C:endomembrane system"/>
    <property type="evidence" value="ECO:0007669"/>
    <property type="project" value="UniProtKB-SubCell"/>
</dbReference>
<dbReference type="GO" id="GO:0006643">
    <property type="term" value="P:membrane lipid metabolic process"/>
    <property type="evidence" value="ECO:0007669"/>
    <property type="project" value="TreeGrafter"/>
</dbReference>
<keyword evidence="3 7" id="KW-1133">Transmembrane helix</keyword>
<evidence type="ECO:0000256" key="4">
    <source>
        <dbReference type="ARBA" id="ARBA00023002"/>
    </source>
</evidence>
<gene>
    <name evidence="9" type="ORF">ADIS_2550</name>
</gene>
<dbReference type="InterPro" id="IPR006694">
    <property type="entry name" value="Fatty_acid_hydroxylase"/>
</dbReference>
<keyword evidence="4" id="KW-0560">Oxidoreductase</keyword>
<dbReference type="PATRIC" id="fig|1288963.3.peg.2542"/>
<dbReference type="PANTHER" id="PTHR21624">
    <property type="entry name" value="STEROL DESATURASE-RELATED PROTEIN"/>
    <property type="match status" value="1"/>
</dbReference>
<feature type="transmembrane region" description="Helical" evidence="7">
    <location>
        <begin position="389"/>
        <end position="408"/>
    </location>
</feature>
<dbReference type="InterPro" id="IPR051689">
    <property type="entry name" value="Sterol_desaturase/TMEM195"/>
</dbReference>
<dbReference type="GO" id="GO:0005506">
    <property type="term" value="F:iron ion binding"/>
    <property type="evidence" value="ECO:0007669"/>
    <property type="project" value="InterPro"/>
</dbReference>
<dbReference type="EMBL" id="AQHR01000069">
    <property type="protein sequence ID" value="EON77007.1"/>
    <property type="molecule type" value="Genomic_DNA"/>
</dbReference>
<name>R7ZSE3_9BACT</name>
<keyword evidence="5" id="KW-0443">Lipid metabolism</keyword>
<dbReference type="GO" id="GO:0008610">
    <property type="term" value="P:lipid biosynthetic process"/>
    <property type="evidence" value="ECO:0007669"/>
    <property type="project" value="InterPro"/>
</dbReference>